<accession>A0A7J0H2G9</accession>
<feature type="region of interest" description="Disordered" evidence="1">
    <location>
        <begin position="29"/>
        <end position="67"/>
    </location>
</feature>
<dbReference type="AlphaFoldDB" id="A0A7J0H2G9"/>
<evidence type="ECO:0000313" key="3">
    <source>
        <dbReference type="Proteomes" id="UP000585474"/>
    </source>
</evidence>
<sequence>MDHQPPSAKPSNYVVSAACASSHWRIQWTPSPIPRPYGGPYSPAAAGKPSPSIAGSHGRNAASPPDL</sequence>
<dbReference type="Proteomes" id="UP000585474">
    <property type="component" value="Unassembled WGS sequence"/>
</dbReference>
<organism evidence="2 3">
    <name type="scientific">Actinidia rufa</name>
    <dbReference type="NCBI Taxonomy" id="165716"/>
    <lineage>
        <taxon>Eukaryota</taxon>
        <taxon>Viridiplantae</taxon>
        <taxon>Streptophyta</taxon>
        <taxon>Embryophyta</taxon>
        <taxon>Tracheophyta</taxon>
        <taxon>Spermatophyta</taxon>
        <taxon>Magnoliopsida</taxon>
        <taxon>eudicotyledons</taxon>
        <taxon>Gunneridae</taxon>
        <taxon>Pentapetalae</taxon>
        <taxon>asterids</taxon>
        <taxon>Ericales</taxon>
        <taxon>Actinidiaceae</taxon>
        <taxon>Actinidia</taxon>
    </lineage>
</organism>
<dbReference type="EMBL" id="BJWL01000026">
    <property type="protein sequence ID" value="GFZ16984.1"/>
    <property type="molecule type" value="Genomic_DNA"/>
</dbReference>
<gene>
    <name evidence="2" type="ORF">Acr_26g0002540</name>
</gene>
<name>A0A7J0H2G9_9ERIC</name>
<protein>
    <submittedName>
        <fullName evidence="2">Uncharacterized protein</fullName>
    </submittedName>
</protein>
<proteinExistence type="predicted"/>
<keyword evidence="3" id="KW-1185">Reference proteome</keyword>
<comment type="caution">
    <text evidence="2">The sequence shown here is derived from an EMBL/GenBank/DDBJ whole genome shotgun (WGS) entry which is preliminary data.</text>
</comment>
<evidence type="ECO:0000256" key="1">
    <source>
        <dbReference type="SAM" id="MobiDB-lite"/>
    </source>
</evidence>
<evidence type="ECO:0000313" key="2">
    <source>
        <dbReference type="EMBL" id="GFZ16984.1"/>
    </source>
</evidence>
<reference evidence="2 3" key="1">
    <citation type="submission" date="2019-07" db="EMBL/GenBank/DDBJ databases">
        <title>De Novo Assembly of kiwifruit Actinidia rufa.</title>
        <authorList>
            <person name="Sugita-Konishi S."/>
            <person name="Sato K."/>
            <person name="Mori E."/>
            <person name="Abe Y."/>
            <person name="Kisaki G."/>
            <person name="Hamano K."/>
            <person name="Suezawa K."/>
            <person name="Otani M."/>
            <person name="Fukuda T."/>
            <person name="Manabe T."/>
            <person name="Gomi K."/>
            <person name="Tabuchi M."/>
            <person name="Akimitsu K."/>
            <person name="Kataoka I."/>
        </authorList>
    </citation>
    <scope>NUCLEOTIDE SEQUENCE [LARGE SCALE GENOMIC DNA]</scope>
    <source>
        <strain evidence="3">cv. Fuchu</strain>
    </source>
</reference>